<dbReference type="AlphaFoldDB" id="A0A7X3FXF2"/>
<feature type="domain" description="HAMP" evidence="10">
    <location>
        <begin position="154"/>
        <end position="206"/>
    </location>
</feature>
<comment type="caution">
    <text evidence="11">The sequence shown here is derived from an EMBL/GenBank/DDBJ whole genome shotgun (WGS) entry which is preliminary data.</text>
</comment>
<keyword evidence="7 11" id="KW-0418">Kinase</keyword>
<keyword evidence="9" id="KW-0902">Two-component regulatory system</keyword>
<evidence type="ECO:0000256" key="6">
    <source>
        <dbReference type="ARBA" id="ARBA00022741"/>
    </source>
</evidence>
<keyword evidence="4" id="KW-0597">Phosphoprotein</keyword>
<dbReference type="SUPFAM" id="SSF55874">
    <property type="entry name" value="ATPase domain of HSP90 chaperone/DNA topoisomerase II/histidine kinase"/>
    <property type="match status" value="1"/>
</dbReference>
<evidence type="ECO:0000256" key="1">
    <source>
        <dbReference type="ARBA" id="ARBA00000085"/>
    </source>
</evidence>
<sequence>MDLRRRLLGSLCLLLGSLLAMTTLIQLYSLRSDIRAEVDASTRLVNVLAAAGSAPAGDAGAVRALFAGAGLRHLSIRTADEPPPQRAAHPLPAWLGFAPPDHGERAIRIGGQLLYIAPNPESEIGERLHDTVQIWITLLFFSGTALAVTWWCADRALSPVRALEAGLHRLARGEPDPALPAFALREFRRVADAITHLARTLADARGAQHALARQLITVQEDERRVLARELHDEMGQTLTALNVTATHLARHANMLTRDAVAECATDLRREIRTCGEQLRAMLKTLRPHGLHAAGLAQTLRELVLGWRARHTDIDFELDLPTHLPDVGEQLSLTVYRVVQEAVTNVVRHSGASLCVVRLAVRTGSLVLEVRDDGRGLPAEGATWHGGLLGITERIAMAGGQLRLVAGPAGGLRLLATLPLPVPEVTEVPA</sequence>
<dbReference type="PANTHER" id="PTHR24421">
    <property type="entry name" value="NITRATE/NITRITE SENSOR PROTEIN NARX-RELATED"/>
    <property type="match status" value="1"/>
</dbReference>
<dbReference type="InterPro" id="IPR003594">
    <property type="entry name" value="HATPase_dom"/>
</dbReference>
<evidence type="ECO:0000256" key="3">
    <source>
        <dbReference type="ARBA" id="ARBA00012438"/>
    </source>
</evidence>
<dbReference type="GO" id="GO:0005524">
    <property type="term" value="F:ATP binding"/>
    <property type="evidence" value="ECO:0007669"/>
    <property type="project" value="UniProtKB-KW"/>
</dbReference>
<dbReference type="InterPro" id="IPR003660">
    <property type="entry name" value="HAMP_dom"/>
</dbReference>
<evidence type="ECO:0000313" key="11">
    <source>
        <dbReference type="EMBL" id="MVW59799.1"/>
    </source>
</evidence>
<evidence type="ECO:0000313" key="12">
    <source>
        <dbReference type="Proteomes" id="UP000443353"/>
    </source>
</evidence>
<dbReference type="EMBL" id="WSES01000002">
    <property type="protein sequence ID" value="MVW59799.1"/>
    <property type="molecule type" value="Genomic_DNA"/>
</dbReference>
<evidence type="ECO:0000259" key="10">
    <source>
        <dbReference type="PROSITE" id="PS50885"/>
    </source>
</evidence>
<organism evidence="11 12">
    <name type="scientific">Massilia cellulosiltytica</name>
    <dbReference type="NCBI Taxonomy" id="2683234"/>
    <lineage>
        <taxon>Bacteria</taxon>
        <taxon>Pseudomonadati</taxon>
        <taxon>Pseudomonadota</taxon>
        <taxon>Betaproteobacteria</taxon>
        <taxon>Burkholderiales</taxon>
        <taxon>Oxalobacteraceae</taxon>
        <taxon>Telluria group</taxon>
        <taxon>Massilia</taxon>
    </lineage>
</organism>
<keyword evidence="6" id="KW-0547">Nucleotide-binding</keyword>
<dbReference type="InterPro" id="IPR011712">
    <property type="entry name" value="Sig_transdc_His_kin_sub3_dim/P"/>
</dbReference>
<dbReference type="RefSeq" id="WP_160407953.1">
    <property type="nucleotide sequence ID" value="NZ_WSES01000002.1"/>
</dbReference>
<keyword evidence="8" id="KW-0067">ATP-binding</keyword>
<evidence type="ECO:0000256" key="8">
    <source>
        <dbReference type="ARBA" id="ARBA00022840"/>
    </source>
</evidence>
<dbReference type="Gene3D" id="3.30.565.10">
    <property type="entry name" value="Histidine kinase-like ATPase, C-terminal domain"/>
    <property type="match status" value="1"/>
</dbReference>
<dbReference type="EC" id="2.7.13.3" evidence="3"/>
<dbReference type="InterPro" id="IPR036890">
    <property type="entry name" value="HATPase_C_sf"/>
</dbReference>
<reference evidence="11 12" key="1">
    <citation type="submission" date="2019-12" db="EMBL/GenBank/DDBJ databases">
        <authorList>
            <person name="Li C."/>
            <person name="Zhao J."/>
        </authorList>
    </citation>
    <scope>NUCLEOTIDE SEQUENCE [LARGE SCALE GENOMIC DNA]</scope>
    <source>
        <strain evidence="11 12">NEAU-DD11</strain>
    </source>
</reference>
<comment type="subcellular location">
    <subcellularLocation>
        <location evidence="2">Membrane</location>
    </subcellularLocation>
</comment>
<dbReference type="CDD" id="cd16917">
    <property type="entry name" value="HATPase_UhpB-NarQ-NarX-like"/>
    <property type="match status" value="1"/>
</dbReference>
<evidence type="ECO:0000256" key="5">
    <source>
        <dbReference type="ARBA" id="ARBA00022679"/>
    </source>
</evidence>
<name>A0A7X3FXF2_9BURK</name>
<dbReference type="GO" id="GO:0016020">
    <property type="term" value="C:membrane"/>
    <property type="evidence" value="ECO:0007669"/>
    <property type="project" value="UniProtKB-SubCell"/>
</dbReference>
<keyword evidence="12" id="KW-1185">Reference proteome</keyword>
<dbReference type="PROSITE" id="PS50885">
    <property type="entry name" value="HAMP"/>
    <property type="match status" value="1"/>
</dbReference>
<dbReference type="Proteomes" id="UP000443353">
    <property type="component" value="Unassembled WGS sequence"/>
</dbReference>
<dbReference type="PANTHER" id="PTHR24421:SF10">
    <property type="entry name" value="NITRATE_NITRITE SENSOR PROTEIN NARQ"/>
    <property type="match status" value="1"/>
</dbReference>
<dbReference type="Pfam" id="PF02518">
    <property type="entry name" value="HATPase_c"/>
    <property type="match status" value="1"/>
</dbReference>
<dbReference type="GO" id="GO:0046983">
    <property type="term" value="F:protein dimerization activity"/>
    <property type="evidence" value="ECO:0007669"/>
    <property type="project" value="InterPro"/>
</dbReference>
<keyword evidence="5" id="KW-0808">Transferase</keyword>
<dbReference type="Pfam" id="PF07730">
    <property type="entry name" value="HisKA_3"/>
    <property type="match status" value="1"/>
</dbReference>
<evidence type="ECO:0000256" key="7">
    <source>
        <dbReference type="ARBA" id="ARBA00022777"/>
    </source>
</evidence>
<comment type="catalytic activity">
    <reaction evidence="1">
        <text>ATP + protein L-histidine = ADP + protein N-phospho-L-histidine.</text>
        <dbReference type="EC" id="2.7.13.3"/>
    </reaction>
</comment>
<dbReference type="InterPro" id="IPR050482">
    <property type="entry name" value="Sensor_HK_TwoCompSys"/>
</dbReference>
<dbReference type="Gene3D" id="1.20.5.1930">
    <property type="match status" value="1"/>
</dbReference>
<proteinExistence type="predicted"/>
<gene>
    <name evidence="11" type="ORF">GPY61_07635</name>
</gene>
<dbReference type="GO" id="GO:0000155">
    <property type="term" value="F:phosphorelay sensor kinase activity"/>
    <property type="evidence" value="ECO:0007669"/>
    <property type="project" value="InterPro"/>
</dbReference>
<evidence type="ECO:0000256" key="4">
    <source>
        <dbReference type="ARBA" id="ARBA00022553"/>
    </source>
</evidence>
<evidence type="ECO:0000256" key="2">
    <source>
        <dbReference type="ARBA" id="ARBA00004370"/>
    </source>
</evidence>
<accession>A0A7X3FXF2</accession>
<evidence type="ECO:0000256" key="9">
    <source>
        <dbReference type="ARBA" id="ARBA00023012"/>
    </source>
</evidence>
<protein>
    <recommendedName>
        <fullName evidence="3">histidine kinase</fullName>
        <ecNumber evidence="3">2.7.13.3</ecNumber>
    </recommendedName>
</protein>
<dbReference type="SMART" id="SM00387">
    <property type="entry name" value="HATPase_c"/>
    <property type="match status" value="1"/>
</dbReference>